<proteinExistence type="predicted"/>
<feature type="compositionally biased region" description="Polar residues" evidence="1">
    <location>
        <begin position="22"/>
        <end position="31"/>
    </location>
</feature>
<keyword evidence="3" id="KW-1185">Reference proteome</keyword>
<name>A0ABS3ASH7_9BACT</name>
<evidence type="ECO:0000313" key="3">
    <source>
        <dbReference type="Proteomes" id="UP000722121"/>
    </source>
</evidence>
<protein>
    <recommendedName>
        <fullName evidence="4">SMP domain-containing protein</fullName>
    </recommendedName>
</protein>
<dbReference type="EMBL" id="JAFITR010000113">
    <property type="protein sequence ID" value="MBN4067333.1"/>
    <property type="molecule type" value="Genomic_DNA"/>
</dbReference>
<accession>A0ABS3ASH7</accession>
<evidence type="ECO:0000256" key="1">
    <source>
        <dbReference type="SAM" id="MobiDB-lite"/>
    </source>
</evidence>
<reference evidence="2 3" key="1">
    <citation type="submission" date="2021-02" db="EMBL/GenBank/DDBJ databases">
        <title>Activity-based single-cell genomes from oceanic crustal fluid captures similar information to metagenomic and metatranscriptomic surveys with orders of magnitude less sampling.</title>
        <authorList>
            <person name="D'Angelo T.S."/>
            <person name="Orcutt B.N."/>
        </authorList>
    </citation>
    <scope>NUCLEOTIDE SEQUENCE [LARGE SCALE GENOMIC DNA]</scope>
    <source>
        <strain evidence="2">AH-315-G07</strain>
    </source>
</reference>
<feature type="compositionally biased region" description="Basic and acidic residues" evidence="1">
    <location>
        <begin position="1"/>
        <end position="10"/>
    </location>
</feature>
<dbReference type="Proteomes" id="UP000722121">
    <property type="component" value="Unassembled WGS sequence"/>
</dbReference>
<organism evidence="2 3">
    <name type="scientific">Simkania negevensis</name>
    <dbReference type="NCBI Taxonomy" id="83561"/>
    <lineage>
        <taxon>Bacteria</taxon>
        <taxon>Pseudomonadati</taxon>
        <taxon>Chlamydiota</taxon>
        <taxon>Chlamydiia</taxon>
        <taxon>Parachlamydiales</taxon>
        <taxon>Simkaniaceae</taxon>
        <taxon>Simkania</taxon>
    </lineage>
</organism>
<feature type="region of interest" description="Disordered" evidence="1">
    <location>
        <begin position="1"/>
        <end position="31"/>
    </location>
</feature>
<gene>
    <name evidence="2" type="ORF">JYU14_04545</name>
</gene>
<feature type="compositionally biased region" description="Low complexity" evidence="1">
    <location>
        <begin position="11"/>
        <end position="21"/>
    </location>
</feature>
<evidence type="ECO:0008006" key="4">
    <source>
        <dbReference type="Google" id="ProtNLM"/>
    </source>
</evidence>
<sequence length="141" mass="15035">MGQIDSDSHSQRQLQEQQQKQSVANVQPPVEQTSSIAGIAKNAADAGNSFVAQKMVNNLQYSRPAVTLAMARSALETPKQQVEQSQGVSSAAARLAHNVDEGKEVIKGKGTTVGKSERIGGVSSKEGRPDEQIDPNTPKIR</sequence>
<comment type="caution">
    <text evidence="2">The sequence shown here is derived from an EMBL/GenBank/DDBJ whole genome shotgun (WGS) entry which is preliminary data.</text>
</comment>
<evidence type="ECO:0000313" key="2">
    <source>
        <dbReference type="EMBL" id="MBN4067333.1"/>
    </source>
</evidence>
<feature type="region of interest" description="Disordered" evidence="1">
    <location>
        <begin position="102"/>
        <end position="141"/>
    </location>
</feature>